<feature type="region of interest" description="Disordered" evidence="8">
    <location>
        <begin position="127"/>
        <end position="168"/>
    </location>
</feature>
<evidence type="ECO:0000256" key="6">
    <source>
        <dbReference type="ARBA" id="ARBA00022989"/>
    </source>
</evidence>
<proteinExistence type="inferred from homology"/>
<keyword evidence="5 10" id="KW-0732">Signal</keyword>
<dbReference type="InterPro" id="IPR038161">
    <property type="entry name" value="VirB9/CagX/TrbG_C_sf"/>
</dbReference>
<dbReference type="InterPro" id="IPR005498">
    <property type="entry name" value="T4SS_VirB10/TraB/TrbI"/>
</dbReference>
<dbReference type="CDD" id="cd06911">
    <property type="entry name" value="VirB9_CagX_TrbG"/>
    <property type="match status" value="1"/>
</dbReference>
<sequence>MRTITRTPTITAMLLSATMLAGCATNRTPQFSYDASVPPLPTVQATVTNDTPRPLHVPPAWTVARGGTAADTPNGRVENANAAARVEPRREGYYNAVQIYPWSEGALYQVYAAVGQITTIALEPGREPDRCRADRGRGHRPLDHRRHRERQRCEPPRPYPVKPTRPDISTNLVVSTDRRTYMIELRARESLYMPAVAWAYPATPGQRRTVPAASIIPAEAARNYRYGLQVQGDSPPWRPVSVFDDGRRVYVVFPAGIVQGEMPPIFVLGANGEPQIVNSRVHQNVLIVDRLFGVAELRLGSGNRQQVVRIVRTNQHDHGRIVLMSDTATATPMRLRAETPRVTRLSRKMLAGVGAVALLGIGGALIYALQTRDAEPGGEELYSTENRPTADGLSGLPRDYTGPVLGPALPGDLGRPILDAQNRGQPLAPPAMATPAVDPEEERRRAEEEAARLSNVFFQSGPRTGAPTGTAMPGLAGLGLGGQPATQDRHAAFLNGPVDRQTVAPDRVAPPTSPYILQAGAVIPAALITGIRSDLPGQITAQVTENVYDSPTGSLLLIPQGTRIIGQYDDGVTFGQRRLLLVWNRLILPGGRSIVLERLPGADASDYAGLEDRVDYHWWDLMKAAGLSTLLAVGTELATSDEDRLIRAIRDGAQDTVNQAGQQIVQRQLQVAPTLTIRPGFPVRIIVTRDLVFEPVGG</sequence>
<comment type="similarity">
    <text evidence="2">Belongs to the TrbG/VirB9 family.</text>
</comment>
<feature type="transmembrane region" description="Helical" evidence="9">
    <location>
        <begin position="349"/>
        <end position="369"/>
    </location>
</feature>
<dbReference type="InterPro" id="IPR010258">
    <property type="entry name" value="Conjugal_tfr_TrbG/VirB9/CagX"/>
</dbReference>
<keyword evidence="4 9" id="KW-0812">Transmembrane</keyword>
<evidence type="ECO:0000256" key="4">
    <source>
        <dbReference type="ARBA" id="ARBA00022692"/>
    </source>
</evidence>
<evidence type="ECO:0000256" key="9">
    <source>
        <dbReference type="SAM" id="Phobius"/>
    </source>
</evidence>
<comment type="similarity">
    <text evidence="3">Belongs to the TrbI/VirB10 family.</text>
</comment>
<evidence type="ECO:0000313" key="12">
    <source>
        <dbReference type="Proteomes" id="UP000199647"/>
    </source>
</evidence>
<evidence type="ECO:0000313" key="11">
    <source>
        <dbReference type="EMBL" id="SEQ96795.1"/>
    </source>
</evidence>
<keyword evidence="12" id="KW-1185">Reference proteome</keyword>
<evidence type="ECO:0000256" key="8">
    <source>
        <dbReference type="SAM" id="MobiDB-lite"/>
    </source>
</evidence>
<dbReference type="Gene3D" id="2.60.40.2500">
    <property type="match status" value="1"/>
</dbReference>
<protein>
    <submittedName>
        <fullName evidence="11">P-type conjugative transfer protein TrbG</fullName>
    </submittedName>
</protein>
<feature type="chain" id="PRO_5011599986" evidence="10">
    <location>
        <begin position="22"/>
        <end position="698"/>
    </location>
</feature>
<dbReference type="AlphaFoldDB" id="A0A1H9KD18"/>
<evidence type="ECO:0000256" key="5">
    <source>
        <dbReference type="ARBA" id="ARBA00022729"/>
    </source>
</evidence>
<dbReference type="Pfam" id="PF03743">
    <property type="entry name" value="TrbI"/>
    <property type="match status" value="1"/>
</dbReference>
<feature type="compositionally biased region" description="Basic residues" evidence="8">
    <location>
        <begin position="137"/>
        <end position="150"/>
    </location>
</feature>
<evidence type="ECO:0000256" key="1">
    <source>
        <dbReference type="ARBA" id="ARBA00004167"/>
    </source>
</evidence>
<evidence type="ECO:0000256" key="2">
    <source>
        <dbReference type="ARBA" id="ARBA00006135"/>
    </source>
</evidence>
<dbReference type="OrthoDB" id="9766860at2"/>
<feature type="signal peptide" evidence="10">
    <location>
        <begin position="1"/>
        <end position="21"/>
    </location>
</feature>
<accession>A0A1H9KD18</accession>
<evidence type="ECO:0000256" key="7">
    <source>
        <dbReference type="ARBA" id="ARBA00023136"/>
    </source>
</evidence>
<evidence type="ECO:0000256" key="3">
    <source>
        <dbReference type="ARBA" id="ARBA00010265"/>
    </source>
</evidence>
<reference evidence="11 12" key="1">
    <citation type="submission" date="2016-10" db="EMBL/GenBank/DDBJ databases">
        <authorList>
            <person name="de Groot N.N."/>
        </authorList>
    </citation>
    <scope>NUCLEOTIDE SEQUENCE [LARGE SCALE GENOMIC DNA]</scope>
    <source>
        <strain evidence="11 12">A52C2</strain>
    </source>
</reference>
<dbReference type="Gene3D" id="2.40.128.260">
    <property type="entry name" value="Type IV secretion system, VirB10/TraB/TrbI"/>
    <property type="match status" value="1"/>
</dbReference>
<dbReference type="CDD" id="cd16429">
    <property type="entry name" value="VirB10"/>
    <property type="match status" value="1"/>
</dbReference>
<dbReference type="Pfam" id="PF03524">
    <property type="entry name" value="CagX"/>
    <property type="match status" value="1"/>
</dbReference>
<feature type="region of interest" description="Disordered" evidence="8">
    <location>
        <begin position="421"/>
        <end position="443"/>
    </location>
</feature>
<dbReference type="EMBL" id="FOFG01000009">
    <property type="protein sequence ID" value="SEQ96795.1"/>
    <property type="molecule type" value="Genomic_DNA"/>
</dbReference>
<name>A0A1H9KD18_9HYPH</name>
<dbReference type="InterPro" id="IPR033645">
    <property type="entry name" value="VirB9/CagX/TrbG_C"/>
</dbReference>
<organism evidence="11 12">
    <name type="scientific">Faunimonas pinastri</name>
    <dbReference type="NCBI Taxonomy" id="1855383"/>
    <lineage>
        <taxon>Bacteria</taxon>
        <taxon>Pseudomonadati</taxon>
        <taxon>Pseudomonadota</taxon>
        <taxon>Alphaproteobacteria</taxon>
        <taxon>Hyphomicrobiales</taxon>
        <taxon>Afifellaceae</taxon>
        <taxon>Faunimonas</taxon>
    </lineage>
</organism>
<keyword evidence="6 9" id="KW-1133">Transmembrane helix</keyword>
<evidence type="ECO:0000256" key="10">
    <source>
        <dbReference type="SAM" id="SignalP"/>
    </source>
</evidence>
<dbReference type="InterPro" id="IPR042217">
    <property type="entry name" value="T4SS_VirB10/TrbI"/>
</dbReference>
<feature type="compositionally biased region" description="Basic and acidic residues" evidence="8">
    <location>
        <begin position="127"/>
        <end position="136"/>
    </location>
</feature>
<comment type="subcellular location">
    <subcellularLocation>
        <location evidence="1">Membrane</location>
        <topology evidence="1">Single-pass membrane protein</topology>
    </subcellularLocation>
</comment>
<dbReference type="Proteomes" id="UP000199647">
    <property type="component" value="Unassembled WGS sequence"/>
</dbReference>
<dbReference type="GO" id="GO:0016020">
    <property type="term" value="C:membrane"/>
    <property type="evidence" value="ECO:0007669"/>
    <property type="project" value="UniProtKB-SubCell"/>
</dbReference>
<dbReference type="STRING" id="1855383.SAMN05216548_109154"/>
<gene>
    <name evidence="11" type="ORF">SAMN05216548_109154</name>
</gene>
<dbReference type="PROSITE" id="PS51257">
    <property type="entry name" value="PROKAR_LIPOPROTEIN"/>
    <property type="match status" value="1"/>
</dbReference>
<keyword evidence="7 9" id="KW-0472">Membrane</keyword>